<evidence type="ECO:0000256" key="4">
    <source>
        <dbReference type="ARBA" id="ARBA00023159"/>
    </source>
</evidence>
<name>A0A839IW44_9GAMM</name>
<dbReference type="InterPro" id="IPR036390">
    <property type="entry name" value="WH_DNA-bd_sf"/>
</dbReference>
<dbReference type="Pfam" id="PF03466">
    <property type="entry name" value="LysR_substrate"/>
    <property type="match status" value="1"/>
</dbReference>
<dbReference type="Gene3D" id="3.40.190.290">
    <property type="match status" value="1"/>
</dbReference>
<keyword evidence="3" id="KW-0238">DNA-binding</keyword>
<dbReference type="PROSITE" id="PS50931">
    <property type="entry name" value="HTH_LYSR"/>
    <property type="match status" value="1"/>
</dbReference>
<evidence type="ECO:0000256" key="1">
    <source>
        <dbReference type="ARBA" id="ARBA00009437"/>
    </source>
</evidence>
<protein>
    <submittedName>
        <fullName evidence="7">LysR family transcriptional regulator</fullName>
    </submittedName>
</protein>
<dbReference type="GO" id="GO:0003677">
    <property type="term" value="F:DNA binding"/>
    <property type="evidence" value="ECO:0007669"/>
    <property type="project" value="UniProtKB-KW"/>
</dbReference>
<dbReference type="Pfam" id="PF00126">
    <property type="entry name" value="HTH_1"/>
    <property type="match status" value="1"/>
</dbReference>
<dbReference type="InterPro" id="IPR000847">
    <property type="entry name" value="LysR_HTH_N"/>
</dbReference>
<keyword evidence="5" id="KW-0804">Transcription</keyword>
<evidence type="ECO:0000313" key="7">
    <source>
        <dbReference type="EMBL" id="MBB1488982.1"/>
    </source>
</evidence>
<keyword evidence="8" id="KW-1185">Reference proteome</keyword>
<keyword evidence="4" id="KW-0010">Activator</keyword>
<keyword evidence="2" id="KW-0805">Transcription regulation</keyword>
<dbReference type="SUPFAM" id="SSF53850">
    <property type="entry name" value="Periplasmic binding protein-like II"/>
    <property type="match status" value="1"/>
</dbReference>
<comment type="similarity">
    <text evidence="1">Belongs to the LysR transcriptional regulatory family.</text>
</comment>
<sequence>MLKDLNMKHLYYFWVIAETGSIARASEYLDLTPQTLSGQLSAFEACYGTLFTRNGRNLKLNSTGEQVRQYASQIFTMAGELDQFLNRPREALPLNLNIGICSSVHKLIAYRLIAPATEHSTEVHLKVVSGHQPDLIRSLQSQQLDIIISDRLPEEQNQSLFFTPLLSSALSLFATRELADQLTDNFPKSLNDQPLLANDTDTPWFYELMNWLKKHNIRTQVCAEISDSALIKIFAQQGKGIFAAPTAIRDEVCHQYGVQEIGETCEVFTQHYAITRTPDPIHPAIQCILKQARTEPYT</sequence>
<accession>A0A839IW44</accession>
<dbReference type="InterPro" id="IPR036388">
    <property type="entry name" value="WH-like_DNA-bd_sf"/>
</dbReference>
<dbReference type="InterPro" id="IPR005119">
    <property type="entry name" value="LysR_subst-bd"/>
</dbReference>
<dbReference type="RefSeq" id="WP_182810752.1">
    <property type="nucleotide sequence ID" value="NZ_JACJFM010000040.1"/>
</dbReference>
<evidence type="ECO:0000256" key="5">
    <source>
        <dbReference type="ARBA" id="ARBA00023163"/>
    </source>
</evidence>
<evidence type="ECO:0000313" key="8">
    <source>
        <dbReference type="Proteomes" id="UP000565262"/>
    </source>
</evidence>
<dbReference type="PANTHER" id="PTHR30293:SF2">
    <property type="entry name" value="TRANSCRIPTIONAL ACTIVATOR PROTEIN NHAR"/>
    <property type="match status" value="1"/>
</dbReference>
<reference evidence="7 8" key="1">
    <citation type="submission" date="2020-08" db="EMBL/GenBank/DDBJ databases">
        <title>Oceanospirillum sp. nov. isolated from marine sediment.</title>
        <authorList>
            <person name="Ji X."/>
        </authorList>
    </citation>
    <scope>NUCLEOTIDE SEQUENCE [LARGE SCALE GENOMIC DNA]</scope>
    <source>
        <strain evidence="7 8">D5</strain>
    </source>
</reference>
<dbReference type="SUPFAM" id="SSF46785">
    <property type="entry name" value="Winged helix' DNA-binding domain"/>
    <property type="match status" value="1"/>
</dbReference>
<evidence type="ECO:0000256" key="3">
    <source>
        <dbReference type="ARBA" id="ARBA00023125"/>
    </source>
</evidence>
<evidence type="ECO:0000256" key="2">
    <source>
        <dbReference type="ARBA" id="ARBA00023015"/>
    </source>
</evidence>
<dbReference type="GO" id="GO:2000142">
    <property type="term" value="P:regulation of DNA-templated transcription initiation"/>
    <property type="evidence" value="ECO:0007669"/>
    <property type="project" value="TreeGrafter"/>
</dbReference>
<feature type="domain" description="HTH lysR-type" evidence="6">
    <location>
        <begin position="5"/>
        <end position="61"/>
    </location>
</feature>
<organism evidence="7 8">
    <name type="scientific">Oceanospirillum sediminis</name>
    <dbReference type="NCBI Taxonomy" id="2760088"/>
    <lineage>
        <taxon>Bacteria</taxon>
        <taxon>Pseudomonadati</taxon>
        <taxon>Pseudomonadota</taxon>
        <taxon>Gammaproteobacteria</taxon>
        <taxon>Oceanospirillales</taxon>
        <taxon>Oceanospirillaceae</taxon>
        <taxon>Oceanospirillum</taxon>
    </lineage>
</organism>
<dbReference type="GO" id="GO:0003700">
    <property type="term" value="F:DNA-binding transcription factor activity"/>
    <property type="evidence" value="ECO:0007669"/>
    <property type="project" value="InterPro"/>
</dbReference>
<dbReference type="AlphaFoldDB" id="A0A839IW44"/>
<comment type="caution">
    <text evidence="7">The sequence shown here is derived from an EMBL/GenBank/DDBJ whole genome shotgun (WGS) entry which is preliminary data.</text>
</comment>
<dbReference type="Gene3D" id="1.10.10.10">
    <property type="entry name" value="Winged helix-like DNA-binding domain superfamily/Winged helix DNA-binding domain"/>
    <property type="match status" value="1"/>
</dbReference>
<evidence type="ECO:0000259" key="6">
    <source>
        <dbReference type="PROSITE" id="PS50931"/>
    </source>
</evidence>
<dbReference type="Proteomes" id="UP000565262">
    <property type="component" value="Unassembled WGS sequence"/>
</dbReference>
<dbReference type="EMBL" id="JACJFM010000040">
    <property type="protein sequence ID" value="MBB1488982.1"/>
    <property type="molecule type" value="Genomic_DNA"/>
</dbReference>
<proteinExistence type="inferred from homology"/>
<gene>
    <name evidence="7" type="ORF">H4O21_20435</name>
</gene>
<dbReference type="PANTHER" id="PTHR30293">
    <property type="entry name" value="TRANSCRIPTIONAL REGULATORY PROTEIN NAC-RELATED"/>
    <property type="match status" value="1"/>
</dbReference>